<accession>A0A345ZAR7</accession>
<sequence>MKHEIVFSYLAISLLKQVKNISKDGIVYKFFKTTNEIIKTQHIVDRTVFTVNDIAYIVRSSLHNYNKTYSAQKHSLVINKLLLILVRV</sequence>
<keyword evidence="2" id="KW-1185">Reference proteome</keyword>
<organism evidence="1 2">
    <name type="scientific">Candidatus Chromulinivorax destructor</name>
    <dbReference type="NCBI Taxonomy" id="2066483"/>
    <lineage>
        <taxon>Bacteria</taxon>
        <taxon>Candidatus Babelota</taxon>
        <taxon>Candidatus Babeliae</taxon>
        <taxon>Candidatus Babeliales</taxon>
        <taxon>Candidatus Chromulinivoraceae</taxon>
        <taxon>Candidatus Chromulinivorax</taxon>
    </lineage>
</organism>
<evidence type="ECO:0000313" key="1">
    <source>
        <dbReference type="EMBL" id="AXK60384.1"/>
    </source>
</evidence>
<dbReference type="Proteomes" id="UP000254834">
    <property type="component" value="Chromosome"/>
</dbReference>
<protein>
    <submittedName>
        <fullName evidence="1">Uncharacterized protein</fullName>
    </submittedName>
</protein>
<dbReference type="EMBL" id="CP025544">
    <property type="protein sequence ID" value="AXK60384.1"/>
    <property type="molecule type" value="Genomic_DNA"/>
</dbReference>
<dbReference type="KEGG" id="cdes:C0J27_01290"/>
<name>A0A345ZAR7_9BACT</name>
<evidence type="ECO:0000313" key="2">
    <source>
        <dbReference type="Proteomes" id="UP000254834"/>
    </source>
</evidence>
<proteinExistence type="predicted"/>
<reference evidence="1 2" key="1">
    <citation type="submission" date="2017-12" db="EMBL/GenBank/DDBJ databases">
        <title>Chromulinavorax destructans is a abundant pathogen of dominant heterotrophic picoflagllates.</title>
        <authorList>
            <person name="Deeg C.M."/>
            <person name="Zimmer M."/>
            <person name="Suttle C.A."/>
        </authorList>
    </citation>
    <scope>NUCLEOTIDE SEQUENCE [LARGE SCALE GENOMIC DNA]</scope>
    <source>
        <strain evidence="1 2">SeV1</strain>
    </source>
</reference>
<gene>
    <name evidence="1" type="ORF">C0J27_01290</name>
</gene>
<dbReference type="AlphaFoldDB" id="A0A345ZAR7"/>